<dbReference type="NCBIfam" id="NF006395">
    <property type="entry name" value="PRK08644.1"/>
    <property type="match status" value="1"/>
</dbReference>
<name>Q1JYF3_DESA6</name>
<dbReference type="PANTHER" id="PTHR43267">
    <property type="entry name" value="TRNA THREONYLCARBAMOYLADENOSINE DEHYDRATASE"/>
    <property type="match status" value="1"/>
</dbReference>
<evidence type="ECO:0000259" key="2">
    <source>
        <dbReference type="Pfam" id="PF14453"/>
    </source>
</evidence>
<feature type="domain" description="ThiS-like ubiquitin" evidence="2">
    <location>
        <begin position="1"/>
        <end position="57"/>
    </location>
</feature>
<evidence type="ECO:0000313" key="3">
    <source>
        <dbReference type="EMBL" id="EAT15253.1"/>
    </source>
</evidence>
<dbReference type="OrthoDB" id="9804286at2"/>
<evidence type="ECO:0000313" key="4">
    <source>
        <dbReference type="Proteomes" id="UP000005695"/>
    </source>
</evidence>
<protein>
    <submittedName>
        <fullName evidence="3">Thiamine biosynthesis protein ThiF</fullName>
    </submittedName>
</protein>
<dbReference type="InterPro" id="IPR000594">
    <property type="entry name" value="ThiF_NAD_FAD-bd"/>
</dbReference>
<dbReference type="InterPro" id="IPR035985">
    <property type="entry name" value="Ubiquitin-activating_enz"/>
</dbReference>
<comment type="caution">
    <text evidence="3">The sequence shown here is derived from an EMBL/GenBank/DDBJ whole genome shotgun (WGS) entry which is preliminary data.</text>
</comment>
<accession>Q1JYF3</accession>
<feature type="domain" description="THIF-type NAD/FAD binding fold" evidence="1">
    <location>
        <begin position="76"/>
        <end position="267"/>
    </location>
</feature>
<dbReference type="Pfam" id="PF00899">
    <property type="entry name" value="ThiF"/>
    <property type="match status" value="1"/>
</dbReference>
<dbReference type="Gene3D" id="3.40.50.720">
    <property type="entry name" value="NAD(P)-binding Rossmann-like Domain"/>
    <property type="match status" value="1"/>
</dbReference>
<keyword evidence="4" id="KW-1185">Reference proteome</keyword>
<dbReference type="Pfam" id="PF14453">
    <property type="entry name" value="ThiS-like"/>
    <property type="match status" value="1"/>
</dbReference>
<sequence length="272" mass="29681">MIIVLNENKIQVEENQSLFDLRDQIKPEADVLICNGLPIQSDRTLQPFDHVILIRRGEIPSEAELEAFLVARHTPEVHEPLKQATIGIAGAGGLGSSIATALVRAGIGRIIIADYDVVEPSNLNRQQFFIDQIGMNKVDALKDNLKRINPFMTVDAQHRFLTTQNLTDLFAEVDILVEAVDCAETKAMITGQWLRTYPNTPLVAGSGMAGYGPGNTIRTRRAMGQLYLCGDGTSEVDAGHGLMAPRVGIAAHHQANVVIRLLLGLDPVEEDS</sequence>
<reference evidence="3" key="1">
    <citation type="submission" date="2006-05" db="EMBL/GenBank/DDBJ databases">
        <title>Annotation of the draft genome assembly of Desulfuromonas acetoxidans DSM 684.</title>
        <authorList>
            <consortium name="US DOE Joint Genome Institute (JGI-ORNL)"/>
            <person name="Larimer F."/>
            <person name="Land M."/>
            <person name="Hauser L."/>
        </authorList>
    </citation>
    <scope>NUCLEOTIDE SEQUENCE [LARGE SCALE GENOMIC DNA]</scope>
    <source>
        <strain evidence="3">DSM 684</strain>
    </source>
</reference>
<dbReference type="InterPro" id="IPR032726">
    <property type="entry name" value="ThiS-like_dom"/>
</dbReference>
<dbReference type="InterPro" id="IPR045886">
    <property type="entry name" value="ThiF/MoeB/HesA"/>
</dbReference>
<organism evidence="3 4">
    <name type="scientific">Desulfuromonas acetoxidans (strain DSM 684 / 11070)</name>
    <dbReference type="NCBI Taxonomy" id="281689"/>
    <lineage>
        <taxon>Bacteria</taxon>
        <taxon>Pseudomonadati</taxon>
        <taxon>Thermodesulfobacteriota</taxon>
        <taxon>Desulfuromonadia</taxon>
        <taxon>Desulfuromonadales</taxon>
        <taxon>Desulfuromonadaceae</taxon>
        <taxon>Desulfuromonas</taxon>
    </lineage>
</organism>
<dbReference type="PANTHER" id="PTHR43267:SF3">
    <property type="entry name" value="THIF PROTEIN"/>
    <property type="match status" value="1"/>
</dbReference>
<gene>
    <name evidence="3" type="ORF">Dace_1222</name>
</gene>
<dbReference type="NCBIfam" id="TIGR02354">
    <property type="entry name" value="thiF_fam2"/>
    <property type="match status" value="1"/>
</dbReference>
<dbReference type="EMBL" id="AAEW02000012">
    <property type="protein sequence ID" value="EAT15253.1"/>
    <property type="molecule type" value="Genomic_DNA"/>
</dbReference>
<dbReference type="AlphaFoldDB" id="Q1JYF3"/>
<dbReference type="GO" id="GO:0061503">
    <property type="term" value="F:tRNA threonylcarbamoyladenosine dehydratase"/>
    <property type="evidence" value="ECO:0007669"/>
    <property type="project" value="TreeGrafter"/>
</dbReference>
<dbReference type="SUPFAM" id="SSF69572">
    <property type="entry name" value="Activating enzymes of the ubiquitin-like proteins"/>
    <property type="match status" value="1"/>
</dbReference>
<dbReference type="InterPro" id="IPR012729">
    <property type="entry name" value="ThiF_fam2"/>
</dbReference>
<dbReference type="RefSeq" id="WP_006001194.1">
    <property type="nucleotide sequence ID" value="NZ_AAEW02000012.1"/>
</dbReference>
<proteinExistence type="predicted"/>
<dbReference type="GO" id="GO:0061504">
    <property type="term" value="P:cyclic threonylcarbamoyladenosine biosynthetic process"/>
    <property type="evidence" value="ECO:0007669"/>
    <property type="project" value="TreeGrafter"/>
</dbReference>
<dbReference type="Proteomes" id="UP000005695">
    <property type="component" value="Unassembled WGS sequence"/>
</dbReference>
<reference evidence="3" key="2">
    <citation type="submission" date="2006-05" db="EMBL/GenBank/DDBJ databases">
        <title>Sequencing of the draft genome and assembly of Desulfuromonas acetoxidans DSM 684.</title>
        <authorList>
            <consortium name="US DOE Joint Genome Institute (JGI-PGF)"/>
            <person name="Copeland A."/>
            <person name="Lucas S."/>
            <person name="Lapidus A."/>
            <person name="Barry K."/>
            <person name="Detter J.C."/>
            <person name="Glavina del Rio T."/>
            <person name="Hammon N."/>
            <person name="Israni S."/>
            <person name="Dalin E."/>
            <person name="Tice H."/>
            <person name="Bruce D."/>
            <person name="Pitluck S."/>
            <person name="Richardson P."/>
        </authorList>
    </citation>
    <scope>NUCLEOTIDE SEQUENCE [LARGE SCALE GENOMIC DNA]</scope>
    <source>
        <strain evidence="3">DSM 684</strain>
    </source>
</reference>
<evidence type="ECO:0000259" key="1">
    <source>
        <dbReference type="Pfam" id="PF00899"/>
    </source>
</evidence>
<dbReference type="GO" id="GO:0008641">
    <property type="term" value="F:ubiquitin-like modifier activating enzyme activity"/>
    <property type="evidence" value="ECO:0007669"/>
    <property type="project" value="InterPro"/>
</dbReference>